<dbReference type="InterPro" id="IPR038254">
    <property type="entry name" value="KIN17_WH-like_sf"/>
</dbReference>
<keyword evidence="2" id="KW-0479">Metal-binding</keyword>
<evidence type="ECO:0000256" key="2">
    <source>
        <dbReference type="ARBA" id="ARBA00022723"/>
    </source>
</evidence>
<keyword evidence="4" id="KW-0862">Zinc</keyword>
<evidence type="ECO:0000256" key="5">
    <source>
        <dbReference type="SAM" id="MobiDB-lite"/>
    </source>
</evidence>
<dbReference type="Pfam" id="PF25092">
    <property type="entry name" value="SH3_KIN17_C"/>
    <property type="match status" value="1"/>
</dbReference>
<dbReference type="AlphaFoldDB" id="A0ABD2Q984"/>
<dbReference type="EMBL" id="JBJKFK010000628">
    <property type="protein sequence ID" value="KAL3315973.1"/>
    <property type="molecule type" value="Genomic_DNA"/>
</dbReference>
<proteinExistence type="inferred from homology"/>
<dbReference type="Proteomes" id="UP001626550">
    <property type="component" value="Unassembled WGS sequence"/>
</dbReference>
<feature type="compositionally biased region" description="Basic and acidic residues" evidence="5">
    <location>
        <begin position="210"/>
        <end position="226"/>
    </location>
</feature>
<dbReference type="Gene3D" id="1.10.10.2030">
    <property type="entry name" value="DNA/RNA-binding protein Kin17, conserved domain"/>
    <property type="match status" value="1"/>
</dbReference>
<evidence type="ECO:0000256" key="3">
    <source>
        <dbReference type="ARBA" id="ARBA00022771"/>
    </source>
</evidence>
<dbReference type="InterPro" id="IPR037321">
    <property type="entry name" value="KIN17-like"/>
</dbReference>
<feature type="compositionally biased region" description="Basic and acidic residues" evidence="5">
    <location>
        <begin position="178"/>
        <end position="203"/>
    </location>
</feature>
<dbReference type="SMART" id="SM01253">
    <property type="entry name" value="Kin17_mid"/>
    <property type="match status" value="1"/>
</dbReference>
<dbReference type="InterPro" id="IPR056767">
    <property type="entry name" value="C2H2-Znf_KIN17"/>
</dbReference>
<dbReference type="Pfam" id="PF10357">
    <property type="entry name" value="WH_KIN17"/>
    <property type="match status" value="1"/>
</dbReference>
<keyword evidence="8" id="KW-1185">Reference proteome</keyword>
<name>A0ABD2Q984_9PLAT</name>
<keyword evidence="3" id="KW-0863">Zinc-finger</keyword>
<protein>
    <recommendedName>
        <fullName evidence="6">DNA/RNA-binding protein Kin17 WH-like domain-containing protein</fullName>
    </recommendedName>
</protein>
<dbReference type="InterPro" id="IPR014722">
    <property type="entry name" value="Rib_uL2_dom2"/>
</dbReference>
<evidence type="ECO:0000313" key="8">
    <source>
        <dbReference type="Proteomes" id="UP001626550"/>
    </source>
</evidence>
<dbReference type="PANTHER" id="PTHR12805:SF0">
    <property type="entry name" value="DNA_RNA-BINDING PROTEIN KIN17"/>
    <property type="match status" value="1"/>
</dbReference>
<dbReference type="Pfam" id="PF18131">
    <property type="entry name" value="KN17_SH3"/>
    <property type="match status" value="1"/>
</dbReference>
<evidence type="ECO:0000259" key="6">
    <source>
        <dbReference type="SMART" id="SM01253"/>
    </source>
</evidence>
<dbReference type="CDD" id="cd13155">
    <property type="entry name" value="KOW_KIN17"/>
    <property type="match status" value="1"/>
</dbReference>
<dbReference type="Pfam" id="PF25095">
    <property type="entry name" value="C2H2-zf_KIN17"/>
    <property type="match status" value="1"/>
</dbReference>
<sequence>MGKEKAGFLTPKAISNRIKSKGLQKLKWYCQMCNKQCRDENGYKCHTASESHHRQMKLFMEDGQKFISNYSGEFLKGFLDILRRQFGGKRVRANMIYQEYIKDKEHIHMNATRWSTLTGLSLWLGKQGICKVDENEKGIFIEYIDKDPEAEQRRAAHDRLEKTEDEENRRFLEKQIQSLREKRSGEKDGKELQPLVRESDEPLKLSYSKSHIEEKPSTSKSKDSSASKKTNPLLDAEMKAKVSKLLSKSLAGSKRSALEEIREEEEQFKERKNRRPYWMSPGIEVKLINNQLPDNILYRRATVIKMVNNYTAVVQVIRGSGTKLKVDQDHVQTTLPTVGDKLKCVNGAYRGDIARLKEVHQDRGVCDLVIDSGLCKGREVMDVSLDDVCKMSKDNPPLVN</sequence>
<comment type="caution">
    <text evidence="7">The sequence shown here is derived from an EMBL/GenBank/DDBJ whole genome shotgun (WGS) entry which is preliminary data.</text>
</comment>
<comment type="similarity">
    <text evidence="1">Belongs to the KIN17 family.</text>
</comment>
<dbReference type="Gene3D" id="2.30.30.140">
    <property type="match status" value="1"/>
</dbReference>
<dbReference type="InterPro" id="IPR041330">
    <property type="entry name" value="KN17_SH3"/>
</dbReference>
<evidence type="ECO:0000256" key="1">
    <source>
        <dbReference type="ARBA" id="ARBA00008517"/>
    </source>
</evidence>
<dbReference type="FunFam" id="1.10.10.2030:FF:000001">
    <property type="entry name" value="DNA/RNA-binding protein KIN17, putative"/>
    <property type="match status" value="1"/>
</dbReference>
<dbReference type="Gene3D" id="2.30.30.30">
    <property type="match status" value="1"/>
</dbReference>
<accession>A0ABD2Q984</accession>
<dbReference type="InterPro" id="IPR041995">
    <property type="entry name" value="KOW_KIN17"/>
</dbReference>
<feature type="region of interest" description="Disordered" evidence="5">
    <location>
        <begin position="178"/>
        <end position="235"/>
    </location>
</feature>
<dbReference type="SUPFAM" id="SSF57667">
    <property type="entry name" value="beta-beta-alpha zinc fingers"/>
    <property type="match status" value="1"/>
</dbReference>
<feature type="domain" description="DNA/RNA-binding protein Kin17 WH-like" evidence="6">
    <location>
        <begin position="54"/>
        <end position="177"/>
    </location>
</feature>
<dbReference type="InterPro" id="IPR019447">
    <property type="entry name" value="DNA/RNA-bd_Kin17_WH-like_dom"/>
</dbReference>
<dbReference type="PANTHER" id="PTHR12805">
    <property type="entry name" value="KIN17 KIN, ANTIGENIC DETERMINANT OF RECA PROTEIN HOMOLOG"/>
    <property type="match status" value="1"/>
</dbReference>
<evidence type="ECO:0000313" key="7">
    <source>
        <dbReference type="EMBL" id="KAL3315973.1"/>
    </source>
</evidence>
<dbReference type="InterPro" id="IPR036236">
    <property type="entry name" value="Znf_C2H2_sf"/>
</dbReference>
<dbReference type="GO" id="GO:0008270">
    <property type="term" value="F:zinc ion binding"/>
    <property type="evidence" value="ECO:0007669"/>
    <property type="project" value="UniProtKB-KW"/>
</dbReference>
<gene>
    <name evidence="7" type="ORF">Ciccas_005381</name>
</gene>
<organism evidence="7 8">
    <name type="scientific">Cichlidogyrus casuarinus</name>
    <dbReference type="NCBI Taxonomy" id="1844966"/>
    <lineage>
        <taxon>Eukaryota</taxon>
        <taxon>Metazoa</taxon>
        <taxon>Spiralia</taxon>
        <taxon>Lophotrochozoa</taxon>
        <taxon>Platyhelminthes</taxon>
        <taxon>Monogenea</taxon>
        <taxon>Monopisthocotylea</taxon>
        <taxon>Dactylogyridea</taxon>
        <taxon>Ancyrocephalidae</taxon>
        <taxon>Cichlidogyrus</taxon>
    </lineage>
</organism>
<reference evidence="7 8" key="1">
    <citation type="submission" date="2024-11" db="EMBL/GenBank/DDBJ databases">
        <title>Adaptive evolution of stress response genes in parasites aligns with host niche diversity.</title>
        <authorList>
            <person name="Hahn C."/>
            <person name="Resl P."/>
        </authorList>
    </citation>
    <scope>NUCLEOTIDE SEQUENCE [LARGE SCALE GENOMIC DNA]</scope>
    <source>
        <strain evidence="7">EGGRZ-B1_66</strain>
        <tissue evidence="7">Body</tissue>
    </source>
</reference>
<evidence type="ECO:0000256" key="4">
    <source>
        <dbReference type="ARBA" id="ARBA00022833"/>
    </source>
</evidence>